<organism evidence="1">
    <name type="scientific">Streptomyces sp. CMC78</name>
    <dbReference type="NCBI Taxonomy" id="3231512"/>
    <lineage>
        <taxon>Bacteria</taxon>
        <taxon>Bacillati</taxon>
        <taxon>Actinomycetota</taxon>
        <taxon>Actinomycetes</taxon>
        <taxon>Kitasatosporales</taxon>
        <taxon>Streptomycetaceae</taxon>
        <taxon>Streptomyces</taxon>
    </lineage>
</organism>
<dbReference type="EMBL" id="AP035884">
    <property type="protein sequence ID" value="BFP55278.1"/>
    <property type="molecule type" value="Genomic_DNA"/>
</dbReference>
<dbReference type="RefSeq" id="WP_397722498.1">
    <property type="nucleotide sequence ID" value="NZ_AP035884.1"/>
</dbReference>
<dbReference type="Gene3D" id="2.40.400.10">
    <property type="entry name" value="Acetoacetate decarboxylase-like"/>
    <property type="match status" value="1"/>
</dbReference>
<dbReference type="InterPro" id="IPR023375">
    <property type="entry name" value="ADC_dom_sf"/>
</dbReference>
<evidence type="ECO:0000313" key="1">
    <source>
        <dbReference type="EMBL" id="BFP55278.1"/>
    </source>
</evidence>
<accession>A0AB33KTX6</accession>
<gene>
    <name evidence="1" type="ORF">SCMC78_50850</name>
</gene>
<protein>
    <submittedName>
        <fullName evidence="1">DUF2071 domain-containing protein</fullName>
    </submittedName>
</protein>
<name>A0AB33KTX6_9ACTN</name>
<proteinExistence type="predicted"/>
<sequence length="262" mass="27445">MIGSRLSSVIERRLLVNYRVDPYIAAALLPAPLRPQLVRGQAVAGVCLLRIGGVRPGWAPAATGLTSENAAHRISVEWDGPDGVERGVYIPRRDTASRLNAFVGGRIYPGVHGRADFTVREEADAVRVAFATRDGEVEVDATVEPAAELHGSGLFADLAEASEFFRLGSRGLSPNAGGTHLDVLELSTDAWKVTAGRPRTVRSSFFEDLDRFPPGSAVLDSALVMRGVAADWSQGEPFRLGCGAGPGPASGSGPAAAAAYGG</sequence>
<dbReference type="AlphaFoldDB" id="A0AB33KTX6"/>
<dbReference type="KEGG" id="stcm:SCMC78_50850"/>
<dbReference type="SUPFAM" id="SSF160104">
    <property type="entry name" value="Acetoacetate decarboxylase-like"/>
    <property type="match status" value="1"/>
</dbReference>
<dbReference type="InterPro" id="IPR018644">
    <property type="entry name" value="DUF2071"/>
</dbReference>
<dbReference type="Pfam" id="PF09844">
    <property type="entry name" value="DUF2071"/>
    <property type="match status" value="1"/>
</dbReference>
<reference evidence="1" key="1">
    <citation type="submission" date="2024-07" db="EMBL/GenBank/DDBJ databases">
        <title>Complete genome sequences of cellulolytic bacteria, Kitasatospora sp. CMC57 and Streptomyces sp. CMC78, isolated from Japanese agricultural soil.</title>
        <authorList>
            <person name="Hashimoto T."/>
            <person name="Ito M."/>
            <person name="Iwamoto M."/>
            <person name="Fukahori D."/>
            <person name="Shoda T."/>
            <person name="Sakoda M."/>
            <person name="Morohoshi T."/>
            <person name="Mitsuboshi M."/>
            <person name="Nishizawa T."/>
        </authorList>
    </citation>
    <scope>NUCLEOTIDE SEQUENCE</scope>
    <source>
        <strain evidence="1">CMC78</strain>
    </source>
</reference>